<comment type="caution">
    <text evidence="1">The sequence shown here is derived from an EMBL/GenBank/DDBJ whole genome shotgun (WGS) entry which is preliminary data.</text>
</comment>
<reference evidence="1 2" key="1">
    <citation type="journal article" date="2023" name="Commun. Biol.">
        <title>Genome analysis of Parmales, the sister group of diatoms, reveals the evolutionary specialization of diatoms from phago-mixotrophs to photoautotrophs.</title>
        <authorList>
            <person name="Ban H."/>
            <person name="Sato S."/>
            <person name="Yoshikawa S."/>
            <person name="Yamada K."/>
            <person name="Nakamura Y."/>
            <person name="Ichinomiya M."/>
            <person name="Sato N."/>
            <person name="Blanc-Mathieu R."/>
            <person name="Endo H."/>
            <person name="Kuwata A."/>
            <person name="Ogata H."/>
        </authorList>
    </citation>
    <scope>NUCLEOTIDE SEQUENCE [LARGE SCALE GENOMIC DNA]</scope>
</reference>
<sequence>SGFVSPTDLFSSSRLASSLAPASSASHVFQFASNARFSGCFDPTVPRSLFCSDHPAPLTPCEDISSLSKTMVTLSFSEATGAAAAPACKRLDSVTRSAPCAIDPAAPLPADLEVGPFLTLLSSAWRSLHDVLPACSEATERMLARTGERDNVQVTLLRGFLQSLKGASLKGAAEDGGQGDPSAVLDFFDEFAFGAPGGSVAIAVVGDPMVVLALLRLVTSQRWAWKCNEKAVDIVALQSVEDSVDMYLQDNHIFE</sequence>
<gene>
    <name evidence="1" type="ORF">TeGR_g122</name>
</gene>
<dbReference type="Proteomes" id="UP001165060">
    <property type="component" value="Unassembled WGS sequence"/>
</dbReference>
<keyword evidence="2" id="KW-1185">Reference proteome</keyword>
<evidence type="ECO:0000313" key="2">
    <source>
        <dbReference type="Proteomes" id="UP001165060"/>
    </source>
</evidence>
<proteinExistence type="predicted"/>
<evidence type="ECO:0000313" key="1">
    <source>
        <dbReference type="EMBL" id="GMI36390.1"/>
    </source>
</evidence>
<feature type="non-terminal residue" evidence="1">
    <location>
        <position position="255"/>
    </location>
</feature>
<feature type="non-terminal residue" evidence="1">
    <location>
        <position position="1"/>
    </location>
</feature>
<accession>A0ABQ6MYM8</accession>
<dbReference type="EMBL" id="BRYB01001921">
    <property type="protein sequence ID" value="GMI36390.1"/>
    <property type="molecule type" value="Genomic_DNA"/>
</dbReference>
<name>A0ABQ6MYM8_9STRA</name>
<protein>
    <submittedName>
        <fullName evidence="1">Uncharacterized protein</fullName>
    </submittedName>
</protein>
<organism evidence="1 2">
    <name type="scientific">Tetraparma gracilis</name>
    <dbReference type="NCBI Taxonomy" id="2962635"/>
    <lineage>
        <taxon>Eukaryota</taxon>
        <taxon>Sar</taxon>
        <taxon>Stramenopiles</taxon>
        <taxon>Ochrophyta</taxon>
        <taxon>Bolidophyceae</taxon>
        <taxon>Parmales</taxon>
        <taxon>Triparmaceae</taxon>
        <taxon>Tetraparma</taxon>
    </lineage>
</organism>